<comment type="caution">
    <text evidence="1">The sequence shown here is derived from an EMBL/GenBank/DDBJ whole genome shotgun (WGS) entry which is preliminary data.</text>
</comment>
<evidence type="ECO:0000313" key="2">
    <source>
        <dbReference type="Proteomes" id="UP000825935"/>
    </source>
</evidence>
<dbReference type="EMBL" id="CM035439">
    <property type="protein sequence ID" value="KAH7283327.1"/>
    <property type="molecule type" value="Genomic_DNA"/>
</dbReference>
<proteinExistence type="predicted"/>
<dbReference type="Proteomes" id="UP000825935">
    <property type="component" value="Chromosome 34"/>
</dbReference>
<keyword evidence="2" id="KW-1185">Reference proteome</keyword>
<gene>
    <name evidence="1" type="ORF">KP509_34G001600</name>
</gene>
<dbReference type="OMA" id="RSEAMKT"/>
<name>A0A8T2QGR6_CERRI</name>
<organism evidence="1 2">
    <name type="scientific">Ceratopteris richardii</name>
    <name type="common">Triangle waterfern</name>
    <dbReference type="NCBI Taxonomy" id="49495"/>
    <lineage>
        <taxon>Eukaryota</taxon>
        <taxon>Viridiplantae</taxon>
        <taxon>Streptophyta</taxon>
        <taxon>Embryophyta</taxon>
        <taxon>Tracheophyta</taxon>
        <taxon>Polypodiopsida</taxon>
        <taxon>Polypodiidae</taxon>
        <taxon>Polypodiales</taxon>
        <taxon>Pteridineae</taxon>
        <taxon>Pteridaceae</taxon>
        <taxon>Parkerioideae</taxon>
        <taxon>Ceratopteris</taxon>
    </lineage>
</organism>
<protein>
    <submittedName>
        <fullName evidence="1">Uncharacterized protein</fullName>
    </submittedName>
</protein>
<sequence length="76" mass="8760">MNDMLKLAKDIIRRAQDRARAYSDRQGSEINFEVGEKVYLRVPSRSEAMKTGPCPKLFSRYCGSFPILKRIGKMAY</sequence>
<accession>A0A8T2QGR6</accession>
<dbReference type="AlphaFoldDB" id="A0A8T2QGR6"/>
<evidence type="ECO:0000313" key="1">
    <source>
        <dbReference type="EMBL" id="KAH7283327.1"/>
    </source>
</evidence>
<dbReference type="OrthoDB" id="5554229at2759"/>
<reference evidence="1" key="1">
    <citation type="submission" date="2021-08" db="EMBL/GenBank/DDBJ databases">
        <title>WGS assembly of Ceratopteris richardii.</title>
        <authorList>
            <person name="Marchant D.B."/>
            <person name="Chen G."/>
            <person name="Jenkins J."/>
            <person name="Shu S."/>
            <person name="Leebens-Mack J."/>
            <person name="Grimwood J."/>
            <person name="Schmutz J."/>
            <person name="Soltis P."/>
            <person name="Soltis D."/>
            <person name="Chen Z.-H."/>
        </authorList>
    </citation>
    <scope>NUCLEOTIDE SEQUENCE</scope>
    <source>
        <strain evidence="1">Whitten #5841</strain>
        <tissue evidence="1">Leaf</tissue>
    </source>
</reference>